<dbReference type="SUPFAM" id="SSF52540">
    <property type="entry name" value="P-loop containing nucleoside triphosphate hydrolases"/>
    <property type="match status" value="1"/>
</dbReference>
<name>A0A4V2UXS6_9HYPH</name>
<dbReference type="AlphaFoldDB" id="A0A4V2UXS6"/>
<evidence type="ECO:0000313" key="2">
    <source>
        <dbReference type="EMBL" id="TCT04638.1"/>
    </source>
</evidence>
<dbReference type="Proteomes" id="UP000294664">
    <property type="component" value="Unassembled WGS sequence"/>
</dbReference>
<evidence type="ECO:0000313" key="3">
    <source>
        <dbReference type="Proteomes" id="UP000294664"/>
    </source>
</evidence>
<accession>A0A4V2UXS6</accession>
<sequence>MSKKKDWASFEDRVREIAGYIWGRPCVPKRIAGVNLDGVTVLDGELYFFVEITTERNLAKIRDDITKLAAAKSAAFNKGILARCFCILENTPTQAMFELAEQHNIRVMCLDDFRKQFFDFETYFFTRSLAPFGSAINPVTGETDKTDYVPVRYLVEGKHSDISSKEIANFLRQGKNVILLGEYGSGKSRCIREVFRDLGQSAIMDFCHPIAIDLRKSWGLRERGEMIRRHFHDLGLDQMEAGAIRALRANSLVFLLDGFDEIGSQAWSNDGDKLRLIRSKSLEGVKDIVRHNGGGTLVAGREHYFSDVSELFNALGMDPKSVVVVRSKSEFSDTELLEYFHKRNISVDVPPWLPRRPLICQTISDLADDQMAEMFGEEGNEISFWNHFIDILCKRDANINISFDPETIMRIFVRLARLTRIKGANVGPISLAELQSAFEFATGAAPIEEASIMLQRLPSLGRVGVESNDRQFVDLYILDGLRAKDISRINLHNDADVMAAGISNWLNPLEDLGQRVLANDMTLSEAGKLYLSKEALKFGNTILASDLVGALLRENERSFDFEGIEIEGGYFSLLPLDERGISNLKITHSIFNEIALPVKSATNIQIEDSSADRVTGVSAATALPPWIRRMKAANYDSVANVSRIKKIGLKPSQEIFTTIVRKTFFQKGAGRKEEALLRGLGKIAAKSLSNKILNMMEREGLLSTHAGDEGKIYSPDRSQTARMQKVLDELTSSADPIWEQISDLK</sequence>
<dbReference type="RefSeq" id="WP_132031414.1">
    <property type="nucleotide sequence ID" value="NZ_SMAI01000006.1"/>
</dbReference>
<dbReference type="EMBL" id="SMAI01000006">
    <property type="protein sequence ID" value="TCT04638.1"/>
    <property type="molecule type" value="Genomic_DNA"/>
</dbReference>
<dbReference type="Pfam" id="PF05729">
    <property type="entry name" value="NACHT"/>
    <property type="match status" value="1"/>
</dbReference>
<proteinExistence type="predicted"/>
<keyword evidence="3" id="KW-1185">Reference proteome</keyword>
<dbReference type="OrthoDB" id="7873212at2"/>
<dbReference type="Gene3D" id="3.40.50.300">
    <property type="entry name" value="P-loop containing nucleotide triphosphate hydrolases"/>
    <property type="match status" value="1"/>
</dbReference>
<dbReference type="InterPro" id="IPR027417">
    <property type="entry name" value="P-loop_NTPase"/>
</dbReference>
<organism evidence="2 3">
    <name type="scientific">Aquabacter spiritensis</name>
    <dbReference type="NCBI Taxonomy" id="933073"/>
    <lineage>
        <taxon>Bacteria</taxon>
        <taxon>Pseudomonadati</taxon>
        <taxon>Pseudomonadota</taxon>
        <taxon>Alphaproteobacteria</taxon>
        <taxon>Hyphomicrobiales</taxon>
        <taxon>Xanthobacteraceae</taxon>
        <taxon>Aquabacter</taxon>
    </lineage>
</organism>
<gene>
    <name evidence="2" type="ORF">EDC64_10669</name>
</gene>
<evidence type="ECO:0000259" key="1">
    <source>
        <dbReference type="Pfam" id="PF05729"/>
    </source>
</evidence>
<reference evidence="2 3" key="1">
    <citation type="submission" date="2019-03" db="EMBL/GenBank/DDBJ databases">
        <title>Genomic Encyclopedia of Type Strains, Phase IV (KMG-IV): sequencing the most valuable type-strain genomes for metagenomic binning, comparative biology and taxonomic classification.</title>
        <authorList>
            <person name="Goeker M."/>
        </authorList>
    </citation>
    <scope>NUCLEOTIDE SEQUENCE [LARGE SCALE GENOMIC DNA]</scope>
    <source>
        <strain evidence="2 3">DSM 9035</strain>
    </source>
</reference>
<protein>
    <submittedName>
        <fullName evidence="2">NACHT domain-containing protein</fullName>
    </submittedName>
</protein>
<dbReference type="InterPro" id="IPR007111">
    <property type="entry name" value="NACHT_NTPase"/>
</dbReference>
<comment type="caution">
    <text evidence="2">The sequence shown here is derived from an EMBL/GenBank/DDBJ whole genome shotgun (WGS) entry which is preliminary data.</text>
</comment>
<feature type="domain" description="NACHT" evidence="1">
    <location>
        <begin position="177"/>
        <end position="277"/>
    </location>
</feature>